<evidence type="ECO:0000259" key="2">
    <source>
        <dbReference type="PROSITE" id="PS51746"/>
    </source>
</evidence>
<feature type="compositionally biased region" description="Low complexity" evidence="1">
    <location>
        <begin position="342"/>
        <end position="352"/>
    </location>
</feature>
<dbReference type="InterPro" id="IPR001932">
    <property type="entry name" value="PPM-type_phosphatase-like_dom"/>
</dbReference>
<dbReference type="OrthoDB" id="420076at2759"/>
<dbReference type="PANTHER" id="PTHR13832:SF792">
    <property type="entry name" value="GM14286P"/>
    <property type="match status" value="1"/>
</dbReference>
<organism evidence="3 4">
    <name type="scientific">Pyrrhoderma noxium</name>
    <dbReference type="NCBI Taxonomy" id="2282107"/>
    <lineage>
        <taxon>Eukaryota</taxon>
        <taxon>Fungi</taxon>
        <taxon>Dikarya</taxon>
        <taxon>Basidiomycota</taxon>
        <taxon>Agaricomycotina</taxon>
        <taxon>Agaricomycetes</taxon>
        <taxon>Hymenochaetales</taxon>
        <taxon>Hymenochaetaceae</taxon>
        <taxon>Pyrrhoderma</taxon>
    </lineage>
</organism>
<dbReference type="SUPFAM" id="SSF81606">
    <property type="entry name" value="PP2C-like"/>
    <property type="match status" value="1"/>
</dbReference>
<evidence type="ECO:0000313" key="3">
    <source>
        <dbReference type="EMBL" id="PAV19012.1"/>
    </source>
</evidence>
<protein>
    <submittedName>
        <fullName evidence="3">Serine threonine phosphatase 2C</fullName>
    </submittedName>
</protein>
<dbReference type="SMART" id="SM00332">
    <property type="entry name" value="PP2Cc"/>
    <property type="match status" value="1"/>
</dbReference>
<dbReference type="Proteomes" id="UP000217199">
    <property type="component" value="Unassembled WGS sequence"/>
</dbReference>
<comment type="caution">
    <text evidence="3">The sequence shown here is derived from an EMBL/GenBank/DDBJ whole genome shotgun (WGS) entry which is preliminary data.</text>
</comment>
<proteinExistence type="predicted"/>
<reference evidence="3 4" key="1">
    <citation type="journal article" date="2017" name="Mol. Ecol.">
        <title>Comparative and population genomic landscape of Phellinus noxius: A hypervariable fungus causing root rot in trees.</title>
        <authorList>
            <person name="Chung C.L."/>
            <person name="Lee T.J."/>
            <person name="Akiba M."/>
            <person name="Lee H.H."/>
            <person name="Kuo T.H."/>
            <person name="Liu D."/>
            <person name="Ke H.M."/>
            <person name="Yokoi T."/>
            <person name="Roa M.B."/>
            <person name="Lu M.J."/>
            <person name="Chang Y.Y."/>
            <person name="Ann P.J."/>
            <person name="Tsai J.N."/>
            <person name="Chen C.Y."/>
            <person name="Tzean S.S."/>
            <person name="Ota Y."/>
            <person name="Hattori T."/>
            <person name="Sahashi N."/>
            <person name="Liou R.F."/>
            <person name="Kikuchi T."/>
            <person name="Tsai I.J."/>
        </authorList>
    </citation>
    <scope>NUCLEOTIDE SEQUENCE [LARGE SCALE GENOMIC DNA]</scope>
    <source>
        <strain evidence="3 4">FFPRI411160</strain>
    </source>
</reference>
<feature type="region of interest" description="Disordered" evidence="1">
    <location>
        <begin position="405"/>
        <end position="434"/>
    </location>
</feature>
<dbReference type="CDD" id="cd00143">
    <property type="entry name" value="PP2Cc"/>
    <property type="match status" value="1"/>
</dbReference>
<dbReference type="GO" id="GO:0004722">
    <property type="term" value="F:protein serine/threonine phosphatase activity"/>
    <property type="evidence" value="ECO:0007669"/>
    <property type="project" value="InterPro"/>
</dbReference>
<sequence>MNVVRLSPASPTADLRALEEVSDFATTDMGWGGEERWTYRKLKEEEIIPEILRISHHGLQEGVDYITFQPCMTYESRSQDRFVVQNWDLQGKRWTFTAIFDGHGSHDTVDFVVEYLPARVRRTLQSTLTNGTASPASISRLLHDAIIETDNAITNEFLRLFPEGREGISRLSDREIESRVRNNDRITHPAIRRCMSGSTALLSLVDPTKTQLWVANLGDCRAVLISKHPNGSYIPQRLSEVHNGGNDRELQRIKDKHPRERECVVERRVLGFLAPTKALGDTWLKLPPEYSRRVLMKTREFWAAGLSEEYISRIHSPPYVSNTPQVYQHCLRSESSRRRTPRTATTAPPGRGNNQPHHNGEEFQDVALLLCSDGLVDLYEDRDIHEKDYLKLWAAKIGEILRFPDSPYSPGSSPRSPSRQTPATRDIRGDNKRENAFRSSQNIAVQLLRDAIGGDDLTKVSANLTVEMDERWMDDTTILVQRFE</sequence>
<dbReference type="InterPro" id="IPR015655">
    <property type="entry name" value="PP2C"/>
</dbReference>
<accession>A0A286UHD9</accession>
<gene>
    <name evidence="3" type="ORF">PNOK_0585600</name>
</gene>
<keyword evidence="4" id="KW-1185">Reference proteome</keyword>
<dbReference type="Gene3D" id="3.60.40.10">
    <property type="entry name" value="PPM-type phosphatase domain"/>
    <property type="match status" value="1"/>
</dbReference>
<evidence type="ECO:0000313" key="4">
    <source>
        <dbReference type="Proteomes" id="UP000217199"/>
    </source>
</evidence>
<dbReference type="PROSITE" id="PS51746">
    <property type="entry name" value="PPM_2"/>
    <property type="match status" value="1"/>
</dbReference>
<dbReference type="AlphaFoldDB" id="A0A286UHD9"/>
<feature type="compositionally biased region" description="Basic and acidic residues" evidence="1">
    <location>
        <begin position="425"/>
        <end position="434"/>
    </location>
</feature>
<dbReference type="InParanoid" id="A0A286UHD9"/>
<dbReference type="PANTHER" id="PTHR13832">
    <property type="entry name" value="PROTEIN PHOSPHATASE 2C"/>
    <property type="match status" value="1"/>
</dbReference>
<dbReference type="EMBL" id="NBII01000005">
    <property type="protein sequence ID" value="PAV19012.1"/>
    <property type="molecule type" value="Genomic_DNA"/>
</dbReference>
<feature type="compositionally biased region" description="Low complexity" evidence="1">
    <location>
        <begin position="405"/>
        <end position="422"/>
    </location>
</feature>
<evidence type="ECO:0000256" key="1">
    <source>
        <dbReference type="SAM" id="MobiDB-lite"/>
    </source>
</evidence>
<feature type="region of interest" description="Disordered" evidence="1">
    <location>
        <begin position="331"/>
        <end position="359"/>
    </location>
</feature>
<dbReference type="InterPro" id="IPR036457">
    <property type="entry name" value="PPM-type-like_dom_sf"/>
</dbReference>
<dbReference type="STRING" id="2282107.A0A286UHD9"/>
<feature type="domain" description="PPM-type phosphatase" evidence="2">
    <location>
        <begin position="53"/>
        <end position="483"/>
    </location>
</feature>
<dbReference type="Pfam" id="PF00481">
    <property type="entry name" value="PP2C"/>
    <property type="match status" value="1"/>
</dbReference>
<name>A0A286UHD9_9AGAM</name>